<keyword evidence="3" id="KW-1185">Reference proteome</keyword>
<evidence type="ECO:0000313" key="2">
    <source>
        <dbReference type="EMBL" id="WAR45279.1"/>
    </source>
</evidence>
<dbReference type="RefSeq" id="WP_255190251.1">
    <property type="nucleotide sequence ID" value="NZ_CP113517.1"/>
</dbReference>
<feature type="chain" id="PRO_5047234213" evidence="1">
    <location>
        <begin position="24"/>
        <end position="231"/>
    </location>
</feature>
<feature type="signal peptide" evidence="1">
    <location>
        <begin position="1"/>
        <end position="23"/>
    </location>
</feature>
<name>A0ABY7GLB7_9GAMM</name>
<protein>
    <submittedName>
        <fullName evidence="2">Uncharacterized protein</fullName>
    </submittedName>
</protein>
<dbReference type="Proteomes" id="UP001162780">
    <property type="component" value="Chromosome"/>
</dbReference>
<organism evidence="2 3">
    <name type="scientific">Methylomonas rapida</name>
    <dbReference type="NCBI Taxonomy" id="2963939"/>
    <lineage>
        <taxon>Bacteria</taxon>
        <taxon>Pseudomonadati</taxon>
        <taxon>Pseudomonadota</taxon>
        <taxon>Gammaproteobacteria</taxon>
        <taxon>Methylococcales</taxon>
        <taxon>Methylococcaceae</taxon>
        <taxon>Methylomonas</taxon>
    </lineage>
</organism>
<accession>A0ABY7GLB7</accession>
<dbReference type="EMBL" id="CP113517">
    <property type="protein sequence ID" value="WAR45279.1"/>
    <property type="molecule type" value="Genomic_DNA"/>
</dbReference>
<evidence type="ECO:0000313" key="3">
    <source>
        <dbReference type="Proteomes" id="UP001162780"/>
    </source>
</evidence>
<gene>
    <name evidence="2" type="ORF">NM686_001850</name>
</gene>
<proteinExistence type="predicted"/>
<reference evidence="2" key="1">
    <citation type="submission" date="2022-11" db="EMBL/GenBank/DDBJ databases">
        <title>Methylomonas rapida sp. nov., Carotenoid-Producing Obligate Methanotrophs with High Growth Characteristics and Biotechnological Potential.</title>
        <authorList>
            <person name="Tikhonova E.N."/>
            <person name="Suleimanov R.Z."/>
            <person name="Miroshnikov K."/>
            <person name="Oshkin I.Y."/>
            <person name="Belova S.E."/>
            <person name="Danilova O.V."/>
            <person name="Ashikhmin A."/>
            <person name="Konopkin A."/>
            <person name="But S.Y."/>
            <person name="Khmelenina V.N."/>
            <person name="Kuznetsov N."/>
            <person name="Pimenov N.V."/>
            <person name="Dedysh S.N."/>
        </authorList>
    </citation>
    <scope>NUCLEOTIDE SEQUENCE</scope>
    <source>
        <strain evidence="2">MP1</strain>
    </source>
</reference>
<sequence>MKKNELTKAVLAALVLASSSVMAESDYPAADFQPKVVYNDPEYKQAEPAAKAEAAAPKVAAQAAQEVEADSAYPATNFQPKVLYSDSEYKHSSAAPAASGSTSKASSAPKSAASAANEVIQTEKAGSTDFSMIGLLVLAAAGFLVYSKKSGGKSSAVAATEDYSRAGDSTGVEKYLEKIGANKTGVAKYLEKQTANPATGVAKYMAKQIVKDKEAAAARATGVEKYLRDKA</sequence>
<evidence type="ECO:0000256" key="1">
    <source>
        <dbReference type="SAM" id="SignalP"/>
    </source>
</evidence>
<keyword evidence="1" id="KW-0732">Signal</keyword>